<dbReference type="PANTHER" id="PTHR11085:SF4">
    <property type="entry name" value="NAD-DEPENDENT PROTEIN DEACYLASE"/>
    <property type="match status" value="1"/>
</dbReference>
<name>F4KQ65_HALH1</name>
<gene>
    <name evidence="3" type="primary">cobB</name>
    <name evidence="6" type="ordered locus">Halhy_6407</name>
</gene>
<dbReference type="InterPro" id="IPR003000">
    <property type="entry name" value="Sirtuin"/>
</dbReference>
<dbReference type="GO" id="GO:0036054">
    <property type="term" value="F:protein-malonyllysine demalonylase activity"/>
    <property type="evidence" value="ECO:0007669"/>
    <property type="project" value="InterPro"/>
</dbReference>
<protein>
    <recommendedName>
        <fullName evidence="3">NAD-dependent protein deacylase</fullName>
        <ecNumber evidence="3">2.3.1.286</ecNumber>
    </recommendedName>
    <alternativeName>
        <fullName evidence="3">Regulatory protein SIR2 homolog</fullName>
    </alternativeName>
</protein>
<dbReference type="HOGENOM" id="CLU_023643_3_1_10"/>
<evidence type="ECO:0000313" key="6">
    <source>
        <dbReference type="EMBL" id="AEE54226.1"/>
    </source>
</evidence>
<evidence type="ECO:0000259" key="5">
    <source>
        <dbReference type="PROSITE" id="PS50305"/>
    </source>
</evidence>
<dbReference type="CDD" id="cd01412">
    <property type="entry name" value="SIRT5_Af1_CobB"/>
    <property type="match status" value="1"/>
</dbReference>
<evidence type="ECO:0000256" key="3">
    <source>
        <dbReference type="HAMAP-Rule" id="MF_01121"/>
    </source>
</evidence>
<reference key="2">
    <citation type="submission" date="2011-04" db="EMBL/GenBank/DDBJ databases">
        <title>Complete sequence of chromosome of Haliscomenobacter hydrossis DSM 1100.</title>
        <authorList>
            <consortium name="US DOE Joint Genome Institute (JGI-PGF)"/>
            <person name="Lucas S."/>
            <person name="Han J."/>
            <person name="Lapidus A."/>
            <person name="Bruce D."/>
            <person name="Goodwin L."/>
            <person name="Pitluck S."/>
            <person name="Peters L."/>
            <person name="Kyrpides N."/>
            <person name="Mavromatis K."/>
            <person name="Ivanova N."/>
            <person name="Ovchinnikova G."/>
            <person name="Pagani I."/>
            <person name="Daligault H."/>
            <person name="Detter J.C."/>
            <person name="Han C."/>
            <person name="Land M."/>
            <person name="Hauser L."/>
            <person name="Markowitz V."/>
            <person name="Cheng J.-F."/>
            <person name="Hugenholtz P."/>
            <person name="Woyke T."/>
            <person name="Wu D."/>
            <person name="Verbarg S."/>
            <person name="Frueling A."/>
            <person name="Brambilla E."/>
            <person name="Klenk H.-P."/>
            <person name="Eisen J.A."/>
        </authorList>
    </citation>
    <scope>NUCLEOTIDE SEQUENCE</scope>
    <source>
        <strain>DSM 1100</strain>
    </source>
</reference>
<reference evidence="6 7" key="1">
    <citation type="journal article" date="2011" name="Stand. Genomic Sci.">
        <title>Complete genome sequence of Haliscomenobacter hydrossis type strain (O).</title>
        <authorList>
            <consortium name="US DOE Joint Genome Institute (JGI-PGF)"/>
            <person name="Daligault H."/>
            <person name="Lapidus A."/>
            <person name="Zeytun A."/>
            <person name="Nolan M."/>
            <person name="Lucas S."/>
            <person name="Del Rio T.G."/>
            <person name="Tice H."/>
            <person name="Cheng J.F."/>
            <person name="Tapia R."/>
            <person name="Han C."/>
            <person name="Goodwin L."/>
            <person name="Pitluck S."/>
            <person name="Liolios K."/>
            <person name="Pagani I."/>
            <person name="Ivanova N."/>
            <person name="Huntemann M."/>
            <person name="Mavromatis K."/>
            <person name="Mikhailova N."/>
            <person name="Pati A."/>
            <person name="Chen A."/>
            <person name="Palaniappan K."/>
            <person name="Land M."/>
            <person name="Hauser L."/>
            <person name="Brambilla E.M."/>
            <person name="Rohde M."/>
            <person name="Verbarg S."/>
            <person name="Goker M."/>
            <person name="Bristow J."/>
            <person name="Eisen J.A."/>
            <person name="Markowitz V."/>
            <person name="Hugenholtz P."/>
            <person name="Kyrpides N.C."/>
            <person name="Klenk H.P."/>
            <person name="Woyke T."/>
        </authorList>
    </citation>
    <scope>NUCLEOTIDE SEQUENCE [LARGE SCALE GENOMIC DNA]</scope>
    <source>
        <strain evidence="7">ATCC 27775 / DSM 1100 / LMG 10767 / O</strain>
    </source>
</reference>
<feature type="binding site" evidence="3">
    <location>
        <begin position="98"/>
        <end position="101"/>
    </location>
    <ligand>
        <name>NAD(+)</name>
        <dbReference type="ChEBI" id="CHEBI:57540"/>
    </ligand>
</feature>
<comment type="caution">
    <text evidence="3 4">Lacks conserved residue(s) required for the propagation of feature annotation.</text>
</comment>
<feature type="binding site" evidence="3">
    <location>
        <begin position="21"/>
        <end position="40"/>
    </location>
    <ligand>
        <name>NAD(+)</name>
        <dbReference type="ChEBI" id="CHEBI:57540"/>
    </ligand>
</feature>
<dbReference type="GO" id="GO:0036055">
    <property type="term" value="F:protein-succinyllysine desuccinylase activity"/>
    <property type="evidence" value="ECO:0007669"/>
    <property type="project" value="UniProtKB-UniRule"/>
</dbReference>
<dbReference type="Gene3D" id="3.30.1600.10">
    <property type="entry name" value="SIR2/SIRT2 'Small Domain"/>
    <property type="match status" value="1"/>
</dbReference>
<keyword evidence="7" id="KW-1185">Reference proteome</keyword>
<dbReference type="GO" id="GO:0017136">
    <property type="term" value="F:histone deacetylase activity, NAD-dependent"/>
    <property type="evidence" value="ECO:0007669"/>
    <property type="project" value="TreeGrafter"/>
</dbReference>
<organism evidence="6 7">
    <name type="scientific">Haliscomenobacter hydrossis (strain ATCC 27775 / DSM 1100 / LMG 10767 / O)</name>
    <dbReference type="NCBI Taxonomy" id="760192"/>
    <lineage>
        <taxon>Bacteria</taxon>
        <taxon>Pseudomonadati</taxon>
        <taxon>Bacteroidota</taxon>
        <taxon>Saprospiria</taxon>
        <taxon>Saprospirales</taxon>
        <taxon>Haliscomenobacteraceae</taxon>
        <taxon>Haliscomenobacter</taxon>
    </lineage>
</organism>
<feature type="active site" description="Proton acceptor" evidence="3">
    <location>
        <position position="116"/>
    </location>
</feature>
<dbReference type="InterPro" id="IPR026591">
    <property type="entry name" value="Sirtuin_cat_small_dom_sf"/>
</dbReference>
<dbReference type="KEGG" id="hhy:Halhy_6407"/>
<accession>F4KQ65</accession>
<dbReference type="PANTHER" id="PTHR11085">
    <property type="entry name" value="NAD-DEPENDENT PROTEIN DEACYLASE SIRTUIN-5, MITOCHONDRIAL-RELATED"/>
    <property type="match status" value="1"/>
</dbReference>
<dbReference type="HAMAP" id="MF_01121">
    <property type="entry name" value="Sirtuin_ClassIII"/>
    <property type="match status" value="1"/>
</dbReference>
<evidence type="ECO:0000256" key="2">
    <source>
        <dbReference type="ARBA" id="ARBA00023027"/>
    </source>
</evidence>
<dbReference type="AlphaFoldDB" id="F4KQ65"/>
<dbReference type="SUPFAM" id="SSF52467">
    <property type="entry name" value="DHS-like NAD/FAD-binding domain"/>
    <property type="match status" value="1"/>
</dbReference>
<sequence length="240" mass="26871">MCYISLKYAHMPKEKIVVLSGAGMSAESGISTFRDANGLWEQHDIMEVASIDGWRKNPGLVLEFYNQRRRQLKTVEPNAAHYALVELEKKYAVTIVTQNVDDLHERAGSSSIVHLHGELRKVRSAKHENLIYHCEEDINLGDLCDKGHQLRPHIVWFGEMVPKIEIGAQAVAACDHLIIIGTSMQVYPAAGLVDYAQGHAAIYYIDPKPSISNQQYPEVTIIAEKATTGVRNLVDQLLNR</sequence>
<dbReference type="InterPro" id="IPR026590">
    <property type="entry name" value="Ssirtuin_cat_dom"/>
</dbReference>
<evidence type="ECO:0000256" key="1">
    <source>
        <dbReference type="ARBA" id="ARBA00022679"/>
    </source>
</evidence>
<dbReference type="PROSITE" id="PS50305">
    <property type="entry name" value="SIRTUIN"/>
    <property type="match status" value="1"/>
</dbReference>
<evidence type="ECO:0000313" key="7">
    <source>
        <dbReference type="Proteomes" id="UP000008461"/>
    </source>
</evidence>
<comment type="catalytic activity">
    <reaction evidence="3">
        <text>N(6)-succinyl-L-lysyl-[protein] + NAD(+) + H2O = 2''-O-succinyl-ADP-D-ribose + nicotinamide + L-lysyl-[protein]</text>
        <dbReference type="Rhea" id="RHEA:47668"/>
        <dbReference type="Rhea" id="RHEA-COMP:9752"/>
        <dbReference type="Rhea" id="RHEA-COMP:11877"/>
        <dbReference type="ChEBI" id="CHEBI:15377"/>
        <dbReference type="ChEBI" id="CHEBI:17154"/>
        <dbReference type="ChEBI" id="CHEBI:29969"/>
        <dbReference type="ChEBI" id="CHEBI:57540"/>
        <dbReference type="ChEBI" id="CHEBI:87830"/>
        <dbReference type="ChEBI" id="CHEBI:87832"/>
    </reaction>
</comment>
<dbReference type="GO" id="GO:0005737">
    <property type="term" value="C:cytoplasm"/>
    <property type="evidence" value="ECO:0007669"/>
    <property type="project" value="UniProtKB-SubCell"/>
</dbReference>
<proteinExistence type="inferred from homology"/>
<feature type="binding site" evidence="3">
    <location>
        <position position="65"/>
    </location>
    <ligand>
        <name>substrate</name>
    </ligand>
</feature>
<dbReference type="Proteomes" id="UP000008461">
    <property type="component" value="Chromosome"/>
</dbReference>
<dbReference type="InterPro" id="IPR029035">
    <property type="entry name" value="DHS-like_NAD/FAD-binding_dom"/>
</dbReference>
<comment type="similarity">
    <text evidence="3">Belongs to the sirtuin family. Class III subfamily.</text>
</comment>
<dbReference type="STRING" id="760192.Halhy_6407"/>
<comment type="function">
    <text evidence="3">NAD-dependent lysine deacetylase and desuccinylase that specifically removes acetyl and succinyl groups on target proteins. Modulates the activities of several proteins which are inactive in their acylated form.</text>
</comment>
<comment type="subcellular location">
    <subcellularLocation>
        <location evidence="3">Cytoplasm</location>
    </subcellularLocation>
</comment>
<comment type="domain">
    <text evidence="3">2 residues (Tyr-65 and Arg-68) present in a large hydrophobic pocket are probably involved in substrate specificity. They are important for desuccinylation activity, but dispensable for deacetylation activity.</text>
</comment>
<feature type="domain" description="Deacetylase sirtuin-type" evidence="5">
    <location>
        <begin position="1"/>
        <end position="240"/>
    </location>
</feature>
<keyword evidence="1" id="KW-0808">Transferase</keyword>
<feature type="binding site" evidence="3">
    <location>
        <position position="68"/>
    </location>
    <ligand>
        <name>substrate</name>
    </ligand>
</feature>
<keyword evidence="3" id="KW-0963">Cytoplasm</keyword>
<dbReference type="Gene3D" id="3.40.50.1220">
    <property type="entry name" value="TPP-binding domain"/>
    <property type="match status" value="1"/>
</dbReference>
<feature type="binding site" evidence="3">
    <location>
        <begin position="181"/>
        <end position="183"/>
    </location>
    <ligand>
        <name>NAD(+)</name>
        <dbReference type="ChEBI" id="CHEBI:57540"/>
    </ligand>
</feature>
<feature type="binding site" evidence="3">
    <location>
        <position position="226"/>
    </location>
    <ligand>
        <name>NAD(+)</name>
        <dbReference type="ChEBI" id="CHEBI:57540"/>
    </ligand>
</feature>
<dbReference type="eggNOG" id="COG0846">
    <property type="taxonomic scope" value="Bacteria"/>
</dbReference>
<dbReference type="EMBL" id="CP002691">
    <property type="protein sequence ID" value="AEE54226.1"/>
    <property type="molecule type" value="Genomic_DNA"/>
</dbReference>
<dbReference type="EC" id="2.3.1.286" evidence="3"/>
<comment type="catalytic activity">
    <reaction evidence="3">
        <text>N(6)-acetyl-L-lysyl-[protein] + NAD(+) + H2O = 2''-O-acetyl-ADP-D-ribose + nicotinamide + L-lysyl-[protein]</text>
        <dbReference type="Rhea" id="RHEA:43636"/>
        <dbReference type="Rhea" id="RHEA-COMP:9752"/>
        <dbReference type="Rhea" id="RHEA-COMP:10731"/>
        <dbReference type="ChEBI" id="CHEBI:15377"/>
        <dbReference type="ChEBI" id="CHEBI:17154"/>
        <dbReference type="ChEBI" id="CHEBI:29969"/>
        <dbReference type="ChEBI" id="CHEBI:57540"/>
        <dbReference type="ChEBI" id="CHEBI:61930"/>
        <dbReference type="ChEBI" id="CHEBI:83767"/>
        <dbReference type="EC" id="2.3.1.286"/>
    </reaction>
</comment>
<keyword evidence="2 3" id="KW-0520">NAD</keyword>
<dbReference type="GO" id="GO:0070403">
    <property type="term" value="F:NAD+ binding"/>
    <property type="evidence" value="ECO:0007669"/>
    <property type="project" value="UniProtKB-UniRule"/>
</dbReference>
<dbReference type="InterPro" id="IPR050134">
    <property type="entry name" value="NAD-dep_sirtuin_deacylases"/>
</dbReference>
<dbReference type="Pfam" id="PF02146">
    <property type="entry name" value="SIR2"/>
    <property type="match status" value="1"/>
</dbReference>
<dbReference type="InterPro" id="IPR027546">
    <property type="entry name" value="Sirtuin_class_III"/>
</dbReference>
<evidence type="ECO:0000256" key="4">
    <source>
        <dbReference type="PROSITE-ProRule" id="PRU00236"/>
    </source>
</evidence>